<dbReference type="EMBL" id="BBYQ01000037">
    <property type="protein sequence ID" value="GAP28482.1"/>
    <property type="molecule type" value="Genomic_DNA"/>
</dbReference>
<comment type="caution">
    <text evidence="1">The sequence shown here is derived from an EMBL/GenBank/DDBJ whole genome shotgun (WGS) entry which is preliminary data.</text>
</comment>
<gene>
    <name evidence="1" type="ORF">NSK11_contig00037-0003</name>
</gene>
<sequence length="89" mass="10315">MLTLRVTNPHEDKVVRVWLEPMGEDYWMRPREAFTFEFDEREFSASMCGAHFDVSWDDGDLIVWAGAIAKVRDQSGTELECGHQRPPVD</sequence>
<evidence type="ECO:0000313" key="1">
    <source>
        <dbReference type="EMBL" id="GAP28482.1"/>
    </source>
</evidence>
<organism evidence="1 2">
    <name type="scientific">Nocardia seriolae</name>
    <dbReference type="NCBI Taxonomy" id="37332"/>
    <lineage>
        <taxon>Bacteria</taxon>
        <taxon>Bacillati</taxon>
        <taxon>Actinomycetota</taxon>
        <taxon>Actinomycetes</taxon>
        <taxon>Mycobacteriales</taxon>
        <taxon>Nocardiaceae</taxon>
        <taxon>Nocardia</taxon>
    </lineage>
</organism>
<dbReference type="GeneID" id="93373908"/>
<proteinExistence type="predicted"/>
<protein>
    <submittedName>
        <fullName evidence="1">Uncharacterized protein</fullName>
    </submittedName>
</protein>
<reference evidence="1 2" key="2">
    <citation type="journal article" date="2016" name="Genome Announc.">
        <title>Draft Genome Sequence of Erythromycin- and Oxytetracycline-Sensitive Nocardia seriolae Strain U-1 (NBRC 110359).</title>
        <authorList>
            <person name="Imajoh M."/>
            <person name="Sukeda M."/>
            <person name="Shimizu M."/>
            <person name="Yamane J."/>
            <person name="Ohnishi K."/>
            <person name="Oshima S."/>
        </authorList>
    </citation>
    <scope>NUCLEOTIDE SEQUENCE [LARGE SCALE GENOMIC DNA]</scope>
    <source>
        <strain evidence="1 2">U-1</strain>
    </source>
</reference>
<keyword evidence="2" id="KW-1185">Reference proteome</keyword>
<name>A0A0B8N3L9_9NOCA</name>
<reference evidence="2" key="1">
    <citation type="submission" date="2015-07" db="EMBL/GenBank/DDBJ databases">
        <title>Nocardia seriolae U-1 whole genome shotgun sequence.</title>
        <authorList>
            <person name="Imajoh M."/>
            <person name="Fukumoto Y."/>
            <person name="Sukeda M."/>
            <person name="Yamane J."/>
            <person name="Yamasaki K."/>
            <person name="Shimizu M."/>
            <person name="Ohnishi K."/>
            <person name="Oshima S."/>
        </authorList>
    </citation>
    <scope>NUCLEOTIDE SEQUENCE [LARGE SCALE GENOMIC DNA]</scope>
    <source>
        <strain evidence="2">U-1</strain>
    </source>
</reference>
<accession>A0A0B8N3L9</accession>
<dbReference type="Proteomes" id="UP000037179">
    <property type="component" value="Unassembled WGS sequence"/>
</dbReference>
<evidence type="ECO:0000313" key="2">
    <source>
        <dbReference type="Proteomes" id="UP000037179"/>
    </source>
</evidence>
<dbReference type="AlphaFoldDB" id="A0A0B8N3L9"/>
<dbReference type="RefSeq" id="WP_052086772.1">
    <property type="nucleotide sequence ID" value="NZ_AP017900.1"/>
</dbReference>